<evidence type="ECO:0000256" key="2">
    <source>
        <dbReference type="SAM" id="SignalP"/>
    </source>
</evidence>
<evidence type="ECO:0000313" key="3">
    <source>
        <dbReference type="EMBL" id="RAU90027.1"/>
    </source>
</evidence>
<keyword evidence="2" id="KW-0732">Signal</keyword>
<proteinExistence type="predicted"/>
<organism evidence="3 4">
    <name type="scientific">Mycobacterium colombiense</name>
    <dbReference type="NCBI Taxonomy" id="339268"/>
    <lineage>
        <taxon>Bacteria</taxon>
        <taxon>Bacillati</taxon>
        <taxon>Actinomycetota</taxon>
        <taxon>Actinomycetes</taxon>
        <taxon>Mycobacteriales</taxon>
        <taxon>Mycobacteriaceae</taxon>
        <taxon>Mycobacterium</taxon>
        <taxon>Mycobacterium avium complex (MAC)</taxon>
    </lineage>
</organism>
<reference evidence="3 4" key="1">
    <citation type="submission" date="2018-06" db="EMBL/GenBank/DDBJ databases">
        <title>NTM in soil in Japan.</title>
        <authorList>
            <person name="Ohya K."/>
        </authorList>
    </citation>
    <scope>NUCLEOTIDE SEQUENCE [LARGE SCALE GENOMIC DNA]</scope>
    <source>
        <strain evidence="3 4">GF76</strain>
    </source>
</reference>
<feature type="signal peptide" evidence="2">
    <location>
        <begin position="1"/>
        <end position="30"/>
    </location>
</feature>
<dbReference type="Proteomes" id="UP000250347">
    <property type="component" value="Unassembled WGS sequence"/>
</dbReference>
<sequence>MRPLRILAAAAIAFAPLSMVVTTTAPVAQAAPCAGAGSNPDSCQHCMFYVNAYHTANVCNEDRRGVQGPPSNAPTPVPEVPIPVYEPPPMPPPAHNPLVLPPPNAGQ</sequence>
<dbReference type="EMBL" id="QMEU01000150">
    <property type="protein sequence ID" value="RAU90027.1"/>
    <property type="molecule type" value="Genomic_DNA"/>
</dbReference>
<gene>
    <name evidence="3" type="ORF">DQP58_24850</name>
</gene>
<feature type="region of interest" description="Disordered" evidence="1">
    <location>
        <begin position="62"/>
        <end position="107"/>
    </location>
</feature>
<dbReference type="AlphaFoldDB" id="A0A329K379"/>
<feature type="chain" id="PRO_5016400421" evidence="2">
    <location>
        <begin position="31"/>
        <end position="107"/>
    </location>
</feature>
<accession>A0A329K379</accession>
<comment type="caution">
    <text evidence="3">The sequence shown here is derived from an EMBL/GenBank/DDBJ whole genome shotgun (WGS) entry which is preliminary data.</text>
</comment>
<evidence type="ECO:0000313" key="4">
    <source>
        <dbReference type="Proteomes" id="UP000250347"/>
    </source>
</evidence>
<protein>
    <submittedName>
        <fullName evidence="3">Uncharacterized protein</fullName>
    </submittedName>
</protein>
<evidence type="ECO:0000256" key="1">
    <source>
        <dbReference type="SAM" id="MobiDB-lite"/>
    </source>
</evidence>
<feature type="compositionally biased region" description="Pro residues" evidence="1">
    <location>
        <begin position="71"/>
        <end position="107"/>
    </location>
</feature>
<feature type="non-terminal residue" evidence="3">
    <location>
        <position position="107"/>
    </location>
</feature>
<name>A0A329K379_9MYCO</name>